<comment type="caution">
    <text evidence="17">The sequence shown here is derived from an EMBL/GenBank/DDBJ whole genome shotgun (WGS) entry which is preliminary data.</text>
</comment>
<dbReference type="Pfam" id="PF00512">
    <property type="entry name" value="HisKA"/>
    <property type="match status" value="1"/>
</dbReference>
<keyword evidence="4" id="KW-0813">Transport</keyword>
<dbReference type="Gene3D" id="3.30.450.20">
    <property type="entry name" value="PAS domain"/>
    <property type="match status" value="1"/>
</dbReference>
<keyword evidence="7 17" id="KW-0808">Transferase</keyword>
<dbReference type="PROSITE" id="PS50109">
    <property type="entry name" value="HIS_KIN"/>
    <property type="match status" value="1"/>
</dbReference>
<evidence type="ECO:0000256" key="13">
    <source>
        <dbReference type="ARBA" id="ARBA00023012"/>
    </source>
</evidence>
<dbReference type="SUPFAM" id="SSF55785">
    <property type="entry name" value="PYP-like sensor domain (PAS domain)"/>
    <property type="match status" value="1"/>
</dbReference>
<evidence type="ECO:0000256" key="9">
    <source>
        <dbReference type="ARBA" id="ARBA00022741"/>
    </source>
</evidence>
<evidence type="ECO:0000256" key="11">
    <source>
        <dbReference type="ARBA" id="ARBA00022840"/>
    </source>
</evidence>
<feature type="domain" description="Histidine kinase" evidence="16">
    <location>
        <begin position="212"/>
        <end position="429"/>
    </location>
</feature>
<evidence type="ECO:0000256" key="1">
    <source>
        <dbReference type="ARBA" id="ARBA00000085"/>
    </source>
</evidence>
<keyword evidence="6" id="KW-0597">Phosphoprotein</keyword>
<gene>
    <name evidence="17" type="primary">phoR</name>
    <name evidence="17" type="ORF">CWE13_09640</name>
</gene>
<dbReference type="InterPro" id="IPR005467">
    <property type="entry name" value="His_kinase_dom"/>
</dbReference>
<dbReference type="Pfam" id="PF02518">
    <property type="entry name" value="HATPase_c"/>
    <property type="match status" value="1"/>
</dbReference>
<comment type="catalytic activity">
    <reaction evidence="1">
        <text>ATP + protein L-histidine = ADP + protein N-phospho-L-histidine.</text>
        <dbReference type="EC" id="2.7.13.3"/>
    </reaction>
</comment>
<evidence type="ECO:0000256" key="2">
    <source>
        <dbReference type="ARBA" id="ARBA00004236"/>
    </source>
</evidence>
<dbReference type="InterPro" id="IPR003661">
    <property type="entry name" value="HisK_dim/P_dom"/>
</dbReference>
<proteinExistence type="predicted"/>
<keyword evidence="11" id="KW-0067">ATP-binding</keyword>
<keyword evidence="8 15" id="KW-0812">Transmembrane</keyword>
<accession>A0A432WQQ5</accession>
<dbReference type="PRINTS" id="PR00344">
    <property type="entry name" value="BCTRLSENSOR"/>
</dbReference>
<evidence type="ECO:0000256" key="12">
    <source>
        <dbReference type="ARBA" id="ARBA00022989"/>
    </source>
</evidence>
<dbReference type="Gene3D" id="3.30.565.10">
    <property type="entry name" value="Histidine kinase-like ATPase, C-terminal domain"/>
    <property type="match status" value="1"/>
</dbReference>
<keyword evidence="9" id="KW-0547">Nucleotide-binding</keyword>
<dbReference type="SMART" id="SM00387">
    <property type="entry name" value="HATPase_c"/>
    <property type="match status" value="1"/>
</dbReference>
<protein>
    <recommendedName>
        <fullName evidence="3">histidine kinase</fullName>
        <ecNumber evidence="3">2.7.13.3</ecNumber>
    </recommendedName>
</protein>
<dbReference type="AlphaFoldDB" id="A0A432WQQ5"/>
<evidence type="ECO:0000256" key="15">
    <source>
        <dbReference type="SAM" id="Phobius"/>
    </source>
</evidence>
<dbReference type="NCBIfam" id="TIGR02966">
    <property type="entry name" value="phoR_proteo"/>
    <property type="match status" value="1"/>
</dbReference>
<dbReference type="SUPFAM" id="SSF47384">
    <property type="entry name" value="Homodimeric domain of signal transducing histidine kinase"/>
    <property type="match status" value="1"/>
</dbReference>
<dbReference type="RefSeq" id="WP_126808131.1">
    <property type="nucleotide sequence ID" value="NZ_PIPP01000004.1"/>
</dbReference>
<dbReference type="InterPro" id="IPR036097">
    <property type="entry name" value="HisK_dim/P_sf"/>
</dbReference>
<dbReference type="SUPFAM" id="SSF55874">
    <property type="entry name" value="ATPase domain of HSP90 chaperone/DNA topoisomerase II/histidine kinase"/>
    <property type="match status" value="1"/>
</dbReference>
<dbReference type="GO" id="GO:0005524">
    <property type="term" value="F:ATP binding"/>
    <property type="evidence" value="ECO:0007669"/>
    <property type="project" value="UniProtKB-KW"/>
</dbReference>
<dbReference type="InterPro" id="IPR035965">
    <property type="entry name" value="PAS-like_dom_sf"/>
</dbReference>
<dbReference type="PANTHER" id="PTHR45453">
    <property type="entry name" value="PHOSPHATE REGULON SENSOR PROTEIN PHOR"/>
    <property type="match status" value="1"/>
</dbReference>
<dbReference type="Gene3D" id="1.10.287.130">
    <property type="match status" value="1"/>
</dbReference>
<dbReference type="InterPro" id="IPR036890">
    <property type="entry name" value="HATPase_C_sf"/>
</dbReference>
<dbReference type="FunFam" id="1.10.287.130:FF:000001">
    <property type="entry name" value="Two-component sensor histidine kinase"/>
    <property type="match status" value="1"/>
</dbReference>
<evidence type="ECO:0000256" key="8">
    <source>
        <dbReference type="ARBA" id="ARBA00022692"/>
    </source>
</evidence>
<dbReference type="SMART" id="SM00388">
    <property type="entry name" value="HisKA"/>
    <property type="match status" value="1"/>
</dbReference>
<dbReference type="GO" id="GO:0005886">
    <property type="term" value="C:plasma membrane"/>
    <property type="evidence" value="ECO:0007669"/>
    <property type="project" value="UniProtKB-SubCell"/>
</dbReference>
<reference evidence="18" key="1">
    <citation type="journal article" date="2018" name="Front. Microbiol.">
        <title>Genome-Based Analysis Reveals the Taxonomy and Diversity of the Family Idiomarinaceae.</title>
        <authorList>
            <person name="Liu Y."/>
            <person name="Lai Q."/>
            <person name="Shao Z."/>
        </authorList>
    </citation>
    <scope>NUCLEOTIDE SEQUENCE [LARGE SCALE GENOMIC DNA]</scope>
    <source>
        <strain evidence="18">AIS</strain>
    </source>
</reference>
<dbReference type="NCBIfam" id="NF008235">
    <property type="entry name" value="PRK11006.1"/>
    <property type="match status" value="1"/>
</dbReference>
<evidence type="ECO:0000313" key="17">
    <source>
        <dbReference type="EMBL" id="RUO36123.1"/>
    </source>
</evidence>
<evidence type="ECO:0000256" key="14">
    <source>
        <dbReference type="ARBA" id="ARBA00023136"/>
    </source>
</evidence>
<dbReference type="FunFam" id="3.30.565.10:FF:000006">
    <property type="entry name" value="Sensor histidine kinase WalK"/>
    <property type="match status" value="1"/>
</dbReference>
<evidence type="ECO:0000259" key="16">
    <source>
        <dbReference type="PROSITE" id="PS50109"/>
    </source>
</evidence>
<evidence type="ECO:0000256" key="6">
    <source>
        <dbReference type="ARBA" id="ARBA00022553"/>
    </source>
</evidence>
<dbReference type="GO" id="GO:0004721">
    <property type="term" value="F:phosphoprotein phosphatase activity"/>
    <property type="evidence" value="ECO:0007669"/>
    <property type="project" value="InterPro"/>
</dbReference>
<dbReference type="InterPro" id="IPR050351">
    <property type="entry name" value="BphY/WalK/GraS-like"/>
</dbReference>
<feature type="transmembrane region" description="Helical" evidence="15">
    <location>
        <begin position="7"/>
        <end position="26"/>
    </location>
</feature>
<dbReference type="OrthoDB" id="9813151at2"/>
<name>A0A432WQQ5_9GAMM</name>
<dbReference type="InterPro" id="IPR021766">
    <property type="entry name" value="PhoR_N"/>
</dbReference>
<dbReference type="GO" id="GO:0016036">
    <property type="term" value="P:cellular response to phosphate starvation"/>
    <property type="evidence" value="ECO:0007669"/>
    <property type="project" value="TreeGrafter"/>
</dbReference>
<keyword evidence="18" id="KW-1185">Reference proteome</keyword>
<dbReference type="GO" id="GO:0000155">
    <property type="term" value="F:phosphorelay sensor kinase activity"/>
    <property type="evidence" value="ECO:0007669"/>
    <property type="project" value="InterPro"/>
</dbReference>
<evidence type="ECO:0000256" key="5">
    <source>
        <dbReference type="ARBA" id="ARBA00022475"/>
    </source>
</evidence>
<dbReference type="Proteomes" id="UP000286934">
    <property type="component" value="Unassembled WGS sequence"/>
</dbReference>
<dbReference type="InterPro" id="IPR004358">
    <property type="entry name" value="Sig_transdc_His_kin-like_C"/>
</dbReference>
<dbReference type="PANTHER" id="PTHR45453:SF1">
    <property type="entry name" value="PHOSPHATE REGULON SENSOR PROTEIN PHOR"/>
    <property type="match status" value="1"/>
</dbReference>
<keyword evidence="13" id="KW-0902">Two-component regulatory system</keyword>
<dbReference type="InterPro" id="IPR003594">
    <property type="entry name" value="HATPase_dom"/>
</dbReference>
<evidence type="ECO:0000256" key="7">
    <source>
        <dbReference type="ARBA" id="ARBA00022679"/>
    </source>
</evidence>
<dbReference type="EC" id="2.7.13.3" evidence="3"/>
<evidence type="ECO:0000313" key="18">
    <source>
        <dbReference type="Proteomes" id="UP000286934"/>
    </source>
</evidence>
<keyword evidence="14 15" id="KW-0472">Membrane</keyword>
<evidence type="ECO:0000256" key="10">
    <source>
        <dbReference type="ARBA" id="ARBA00022777"/>
    </source>
</evidence>
<keyword evidence="12 15" id="KW-1133">Transmembrane helix</keyword>
<keyword evidence="5" id="KW-1003">Cell membrane</keyword>
<keyword evidence="10 17" id="KW-0418">Kinase</keyword>
<evidence type="ECO:0000256" key="3">
    <source>
        <dbReference type="ARBA" id="ARBA00012438"/>
    </source>
</evidence>
<organism evidence="17 18">
    <name type="scientific">Aliidiomarina shirensis</name>
    <dbReference type="NCBI Taxonomy" id="1048642"/>
    <lineage>
        <taxon>Bacteria</taxon>
        <taxon>Pseudomonadati</taxon>
        <taxon>Pseudomonadota</taxon>
        <taxon>Gammaproteobacteria</taxon>
        <taxon>Alteromonadales</taxon>
        <taxon>Idiomarinaceae</taxon>
        <taxon>Aliidiomarina</taxon>
    </lineage>
</organism>
<comment type="subcellular location">
    <subcellularLocation>
        <location evidence="2">Cell membrane</location>
    </subcellularLocation>
</comment>
<sequence>MERHYNLYRLAKRLLLWLLPFFVVGWVFEQLWLALAVGLACSVAWNFFFFQRLNRWLWQSRTTLPPRAPGAWSDIYDGIYGTLRRAQFKRRQLSVLLQRFRQAAEAIPDAGMVLSADGSLEWTNKLAQIYFGIRWPADKNIRITNLIRYPRFNKYFEKGDFREAITLISPTGDQRELELRIMPYSGTQLLVIARDVTQLRKLERMRKDFVANVSHELKTPLTVMNGYLEMLEDGESLPPQMMEKAVHDMQGQTQRMQKMVNQLLELSRMEVQTQDNFSKRVPMSRLLNDIIAELGPVMQEKRLHLDVAITPDLSVWGSEDKLRSAGMNLLTNAIKYSPEGSNIKVSWQLVRDFAEFSVIDSGPGIPLEHIPRLTERFYRVEKDRNSASGGTGLGLSIVKHALEHHRSKLQVESTVGVGSKFYFRIPPELVSSPTS</sequence>
<dbReference type="InterPro" id="IPR014310">
    <property type="entry name" value="Sig_transdc_His_kinase_PhoR"/>
</dbReference>
<dbReference type="CDD" id="cd00082">
    <property type="entry name" value="HisKA"/>
    <property type="match status" value="1"/>
</dbReference>
<dbReference type="Pfam" id="PF11808">
    <property type="entry name" value="PhoR"/>
    <property type="match status" value="1"/>
</dbReference>
<dbReference type="EMBL" id="PIPP01000004">
    <property type="protein sequence ID" value="RUO36123.1"/>
    <property type="molecule type" value="Genomic_DNA"/>
</dbReference>
<evidence type="ECO:0000256" key="4">
    <source>
        <dbReference type="ARBA" id="ARBA00022448"/>
    </source>
</evidence>